<dbReference type="PRINTS" id="PR01686">
    <property type="entry name" value="EP450ICYP2D"/>
</dbReference>
<dbReference type="GO" id="GO:0006082">
    <property type="term" value="P:organic acid metabolic process"/>
    <property type="evidence" value="ECO:0007669"/>
    <property type="project" value="TreeGrafter"/>
</dbReference>
<keyword evidence="11" id="KW-1185">Reference proteome</keyword>
<keyword evidence="3 7" id="KW-0479">Metal-binding</keyword>
<comment type="similarity">
    <text evidence="2 8">Belongs to the cytochrome P450 family.</text>
</comment>
<dbReference type="GO" id="GO:0020037">
    <property type="term" value="F:heme binding"/>
    <property type="evidence" value="ECO:0007669"/>
    <property type="project" value="InterPro"/>
</dbReference>
<keyword evidence="4 8" id="KW-0560">Oxidoreductase</keyword>
<evidence type="ECO:0000256" key="1">
    <source>
        <dbReference type="ARBA" id="ARBA00004370"/>
    </source>
</evidence>
<evidence type="ECO:0000256" key="3">
    <source>
        <dbReference type="ARBA" id="ARBA00022723"/>
    </source>
</evidence>
<feature type="binding site" description="axial binding residue" evidence="7">
    <location>
        <position position="442"/>
    </location>
    <ligand>
        <name>heme</name>
        <dbReference type="ChEBI" id="CHEBI:30413"/>
    </ligand>
    <ligandPart>
        <name>Fe</name>
        <dbReference type="ChEBI" id="CHEBI:18248"/>
    </ligandPart>
</feature>
<dbReference type="InterPro" id="IPR008069">
    <property type="entry name" value="Cyt_P450_E_grp-I_CYP2D-like"/>
</dbReference>
<dbReference type="GO" id="GO:0005506">
    <property type="term" value="F:iron ion binding"/>
    <property type="evidence" value="ECO:0007669"/>
    <property type="project" value="InterPro"/>
</dbReference>
<evidence type="ECO:0000256" key="2">
    <source>
        <dbReference type="ARBA" id="ARBA00010617"/>
    </source>
</evidence>
<keyword evidence="9" id="KW-1133">Transmembrane helix</keyword>
<gene>
    <name evidence="10" type="ORF">V1264_010288</name>
</gene>
<dbReference type="PRINTS" id="PR00463">
    <property type="entry name" value="EP450I"/>
</dbReference>
<dbReference type="InterPro" id="IPR001128">
    <property type="entry name" value="Cyt_P450"/>
</dbReference>
<dbReference type="GO" id="GO:0006805">
    <property type="term" value="P:xenobiotic metabolic process"/>
    <property type="evidence" value="ECO:0007669"/>
    <property type="project" value="TreeGrafter"/>
</dbReference>
<dbReference type="InterPro" id="IPR050182">
    <property type="entry name" value="Cytochrome_P450_fam2"/>
</dbReference>
<dbReference type="PANTHER" id="PTHR24300">
    <property type="entry name" value="CYTOCHROME P450 508A4-RELATED"/>
    <property type="match status" value="1"/>
</dbReference>
<dbReference type="InterPro" id="IPR036396">
    <property type="entry name" value="Cyt_P450_sf"/>
</dbReference>
<dbReference type="FunFam" id="1.10.630.10:FF:000004">
    <property type="entry name" value="cytochrome P450 2D15 isoform X1"/>
    <property type="match status" value="1"/>
</dbReference>
<dbReference type="Gene3D" id="1.10.630.10">
    <property type="entry name" value="Cytochrome P450"/>
    <property type="match status" value="1"/>
</dbReference>
<evidence type="ECO:0000313" key="11">
    <source>
        <dbReference type="Proteomes" id="UP001374579"/>
    </source>
</evidence>
<keyword evidence="9" id="KW-0812">Transmembrane</keyword>
<dbReference type="GO" id="GO:0016020">
    <property type="term" value="C:membrane"/>
    <property type="evidence" value="ECO:0007669"/>
    <property type="project" value="UniProtKB-SubCell"/>
</dbReference>
<comment type="caution">
    <text evidence="10">The sequence shown here is derived from an EMBL/GenBank/DDBJ whole genome shotgun (WGS) entry which is preliminary data.</text>
</comment>
<keyword evidence="7 8" id="KW-0349">Heme</keyword>
<comment type="subcellular location">
    <subcellularLocation>
        <location evidence="1">Membrane</location>
    </subcellularLocation>
</comment>
<keyword evidence="5 7" id="KW-0408">Iron</keyword>
<evidence type="ECO:0000256" key="6">
    <source>
        <dbReference type="ARBA" id="ARBA00023136"/>
    </source>
</evidence>
<dbReference type="InterPro" id="IPR017972">
    <property type="entry name" value="Cyt_P450_CS"/>
</dbReference>
<comment type="cofactor">
    <cofactor evidence="7">
        <name>heme</name>
        <dbReference type="ChEBI" id="CHEBI:30413"/>
    </cofactor>
</comment>
<evidence type="ECO:0000256" key="7">
    <source>
        <dbReference type="PIRSR" id="PIRSR602401-1"/>
    </source>
</evidence>
<dbReference type="GO" id="GO:0016712">
    <property type="term" value="F:oxidoreductase activity, acting on paired donors, with incorporation or reduction of molecular oxygen, reduced flavin or flavoprotein as one donor, and incorporation of one atom of oxygen"/>
    <property type="evidence" value="ECO:0007669"/>
    <property type="project" value="InterPro"/>
</dbReference>
<evidence type="ECO:0000256" key="4">
    <source>
        <dbReference type="ARBA" id="ARBA00023002"/>
    </source>
</evidence>
<dbReference type="GO" id="GO:0008395">
    <property type="term" value="F:steroid hydroxylase activity"/>
    <property type="evidence" value="ECO:0007669"/>
    <property type="project" value="TreeGrafter"/>
</dbReference>
<dbReference type="Proteomes" id="UP001374579">
    <property type="component" value="Unassembled WGS sequence"/>
</dbReference>
<accession>A0AAN9AP96</accession>
<evidence type="ECO:0000313" key="10">
    <source>
        <dbReference type="EMBL" id="KAK7090501.1"/>
    </source>
</evidence>
<sequence>MLQLDSTTFLIFLIVFLSLWFLFRRRAGRLPCPLPPGPPYPLPVLGHLYLMSKDPREKFKAWRRQYGDIFSLHLGPHVLIVISSYQLLKEAFVKHGDIFSHRPDMYVLDHIGKKKGVILSSGERWKEQRKVALEILREFGLGKNILAEKIQEEVKEYLKGLETENSAAFNPSHLTHHCIANIICSIVFGRRYDFDDPHFLKCMDKLESNMKDVGGDAAILNFMPYLRFLPGDLFHMKRVDRNAAFIDAFCKDAYTEHLKDYDENCVKDFISGYIREMKRKDAADEETTINEENLLQVIGDLFAAGMETTATTLCWAIIYFLHYPWVQEKCYQEIQEKVGSGRLPGLQDKLSLPYVEATAMEILRTSNIVPFGVQHTVSEDVVFHEYFIPKNAIILPLMDSVLSDPEIWGDPESFRPERFLDEDGKCTRPEEFIPFSLGRRMCLGESLARMELFLFLSAMVQRFIFLPPEDGELPSLQGMLGTTLCPPQFRVRAVPRK</sequence>
<protein>
    <submittedName>
        <fullName evidence="10">Uncharacterized protein</fullName>
    </submittedName>
</protein>
<name>A0AAN9AP96_9CAEN</name>
<dbReference type="PRINTS" id="PR00385">
    <property type="entry name" value="P450"/>
</dbReference>
<evidence type="ECO:0000256" key="8">
    <source>
        <dbReference type="RuleBase" id="RU000461"/>
    </source>
</evidence>
<feature type="transmembrane region" description="Helical" evidence="9">
    <location>
        <begin position="6"/>
        <end position="23"/>
    </location>
</feature>
<evidence type="ECO:0000256" key="9">
    <source>
        <dbReference type="SAM" id="Phobius"/>
    </source>
</evidence>
<organism evidence="10 11">
    <name type="scientific">Littorina saxatilis</name>
    <dbReference type="NCBI Taxonomy" id="31220"/>
    <lineage>
        <taxon>Eukaryota</taxon>
        <taxon>Metazoa</taxon>
        <taxon>Spiralia</taxon>
        <taxon>Lophotrochozoa</taxon>
        <taxon>Mollusca</taxon>
        <taxon>Gastropoda</taxon>
        <taxon>Caenogastropoda</taxon>
        <taxon>Littorinimorpha</taxon>
        <taxon>Littorinoidea</taxon>
        <taxon>Littorinidae</taxon>
        <taxon>Littorina</taxon>
    </lineage>
</organism>
<evidence type="ECO:0000256" key="5">
    <source>
        <dbReference type="ARBA" id="ARBA00023004"/>
    </source>
</evidence>
<dbReference type="SUPFAM" id="SSF48264">
    <property type="entry name" value="Cytochrome P450"/>
    <property type="match status" value="1"/>
</dbReference>
<dbReference type="PROSITE" id="PS00086">
    <property type="entry name" value="CYTOCHROME_P450"/>
    <property type="match status" value="1"/>
</dbReference>
<dbReference type="AlphaFoldDB" id="A0AAN9AP96"/>
<keyword evidence="8" id="KW-0503">Monooxygenase</keyword>
<keyword evidence="6 9" id="KW-0472">Membrane</keyword>
<proteinExistence type="inferred from homology"/>
<reference evidence="10 11" key="1">
    <citation type="submission" date="2024-02" db="EMBL/GenBank/DDBJ databases">
        <title>Chromosome-scale genome assembly of the rough periwinkle Littorina saxatilis.</title>
        <authorList>
            <person name="De Jode A."/>
            <person name="Faria R."/>
            <person name="Formenti G."/>
            <person name="Sims Y."/>
            <person name="Smith T.P."/>
            <person name="Tracey A."/>
            <person name="Wood J.M.D."/>
            <person name="Zagrodzka Z.B."/>
            <person name="Johannesson K."/>
            <person name="Butlin R.K."/>
            <person name="Leder E.H."/>
        </authorList>
    </citation>
    <scope>NUCLEOTIDE SEQUENCE [LARGE SCALE GENOMIC DNA]</scope>
    <source>
        <strain evidence="10">Snail1</strain>
        <tissue evidence="10">Muscle</tissue>
    </source>
</reference>
<dbReference type="EMBL" id="JBAMIC010000024">
    <property type="protein sequence ID" value="KAK7090501.1"/>
    <property type="molecule type" value="Genomic_DNA"/>
</dbReference>
<dbReference type="GO" id="GO:0005737">
    <property type="term" value="C:cytoplasm"/>
    <property type="evidence" value="ECO:0007669"/>
    <property type="project" value="TreeGrafter"/>
</dbReference>
<dbReference type="InterPro" id="IPR002401">
    <property type="entry name" value="Cyt_P450_E_grp-I"/>
</dbReference>
<dbReference type="PANTHER" id="PTHR24300:SF403">
    <property type="entry name" value="CYTOCHROME P450 306A1"/>
    <property type="match status" value="1"/>
</dbReference>
<dbReference type="Pfam" id="PF00067">
    <property type="entry name" value="p450"/>
    <property type="match status" value="1"/>
</dbReference>